<evidence type="ECO:0000313" key="2">
    <source>
        <dbReference type="EMBL" id="MET4568490.1"/>
    </source>
</evidence>
<evidence type="ECO:0000313" key="3">
    <source>
        <dbReference type="Proteomes" id="UP001549251"/>
    </source>
</evidence>
<gene>
    <name evidence="2" type="ORF">ABIE04_000817</name>
</gene>
<dbReference type="InterPro" id="IPR036388">
    <property type="entry name" value="WH-like_DNA-bd_sf"/>
</dbReference>
<feature type="domain" description="Putative host cell surface-exposed lipoprotein Ltp-like HTH region" evidence="1">
    <location>
        <begin position="110"/>
        <end position="153"/>
    </location>
</feature>
<keyword evidence="3" id="KW-1185">Reference proteome</keyword>
<organism evidence="2 3">
    <name type="scientific">Rhodanobacter soli</name>
    <dbReference type="NCBI Taxonomy" id="590609"/>
    <lineage>
        <taxon>Bacteria</taxon>
        <taxon>Pseudomonadati</taxon>
        <taxon>Pseudomonadota</taxon>
        <taxon>Gammaproteobacteria</taxon>
        <taxon>Lysobacterales</taxon>
        <taxon>Rhodanobacteraceae</taxon>
        <taxon>Rhodanobacter</taxon>
    </lineage>
</organism>
<comment type="caution">
    <text evidence="2">The sequence shown here is derived from an EMBL/GenBank/DDBJ whole genome shotgun (WGS) entry which is preliminary data.</text>
</comment>
<accession>A0ABV2PUR2</accession>
<dbReference type="Proteomes" id="UP001549251">
    <property type="component" value="Unassembled WGS sequence"/>
</dbReference>
<dbReference type="InterPro" id="IPR011434">
    <property type="entry name" value="Ltp-like_HTH"/>
</dbReference>
<dbReference type="EMBL" id="JBEPSD010000001">
    <property type="protein sequence ID" value="MET4568490.1"/>
    <property type="molecule type" value="Genomic_DNA"/>
</dbReference>
<evidence type="ECO:0000259" key="1">
    <source>
        <dbReference type="Pfam" id="PF07553"/>
    </source>
</evidence>
<name>A0ABV2PUR2_9GAMM</name>
<dbReference type="Pfam" id="PF07553">
    <property type="entry name" value="Lipoprotein_Ltp"/>
    <property type="match status" value="2"/>
</dbReference>
<feature type="domain" description="Putative host cell surface-exposed lipoprotein Ltp-like HTH region" evidence="1">
    <location>
        <begin position="62"/>
        <end position="107"/>
    </location>
</feature>
<reference evidence="2 3" key="1">
    <citation type="submission" date="2024-06" db="EMBL/GenBank/DDBJ databases">
        <title>Sorghum-associated microbial communities from plants grown in Nebraska, USA.</title>
        <authorList>
            <person name="Schachtman D."/>
        </authorList>
    </citation>
    <scope>NUCLEOTIDE SEQUENCE [LARGE SCALE GENOMIC DNA]</scope>
    <source>
        <strain evidence="2 3">1757</strain>
    </source>
</reference>
<protein>
    <recommendedName>
        <fullName evidence="1">Putative host cell surface-exposed lipoprotein Ltp-like HTH region domain-containing protein</fullName>
    </recommendedName>
</protein>
<dbReference type="Gene3D" id="1.10.10.10">
    <property type="entry name" value="Winged helix-like DNA-binding domain superfamily/Winged helix DNA-binding domain"/>
    <property type="match status" value="2"/>
</dbReference>
<proteinExistence type="predicted"/>
<sequence>MKKLLKWIFIAFVGLVALGMIIEATKSPEQKAAEAAAHDQQITERAEVKKEETVTESLTGPQKNAVRSAKQYLSMAGFSRDGLVQQLSSEAGEGYKVADATFAVDSLNIDWNQEAVKSAKQYLSMQGFSCKGLIQQLSSSAGEKYTVRQATYGAQQAGACN</sequence>
<dbReference type="RefSeq" id="WP_354547319.1">
    <property type="nucleotide sequence ID" value="NZ_JBEPSD010000001.1"/>
</dbReference>